<evidence type="ECO:0000259" key="2">
    <source>
        <dbReference type="Pfam" id="PF00171"/>
    </source>
</evidence>
<keyword evidence="1" id="KW-0560">Oxidoreductase</keyword>
<dbReference type="Pfam" id="PF00171">
    <property type="entry name" value="Aldedh"/>
    <property type="match status" value="2"/>
</dbReference>
<dbReference type="InterPro" id="IPR015590">
    <property type="entry name" value="Aldehyde_DH_dom"/>
</dbReference>
<dbReference type="OrthoDB" id="9762913at2"/>
<dbReference type="InterPro" id="IPR016163">
    <property type="entry name" value="Ald_DH_C"/>
</dbReference>
<dbReference type="InterPro" id="IPR016161">
    <property type="entry name" value="Ald_DH/histidinol_DH"/>
</dbReference>
<organism evidence="3 4">
    <name type="scientific">Krasilnikovia cinnamomea</name>
    <dbReference type="NCBI Taxonomy" id="349313"/>
    <lineage>
        <taxon>Bacteria</taxon>
        <taxon>Bacillati</taxon>
        <taxon>Actinomycetota</taxon>
        <taxon>Actinomycetes</taxon>
        <taxon>Micromonosporales</taxon>
        <taxon>Micromonosporaceae</taxon>
        <taxon>Krasilnikovia</taxon>
    </lineage>
</organism>
<reference evidence="3 4" key="1">
    <citation type="submission" date="2019-02" db="EMBL/GenBank/DDBJ databases">
        <title>Sequencing the genomes of 1000 actinobacteria strains.</title>
        <authorList>
            <person name="Klenk H.-P."/>
        </authorList>
    </citation>
    <scope>NUCLEOTIDE SEQUENCE [LARGE SCALE GENOMIC DNA]</scope>
    <source>
        <strain evidence="3 4">DSM 45162</strain>
    </source>
</reference>
<name>A0A4V2G7I3_9ACTN</name>
<dbReference type="Gene3D" id="3.40.309.10">
    <property type="entry name" value="Aldehyde Dehydrogenase, Chain A, domain 2"/>
    <property type="match status" value="1"/>
</dbReference>
<evidence type="ECO:0000313" key="3">
    <source>
        <dbReference type="EMBL" id="RZU52716.1"/>
    </source>
</evidence>
<keyword evidence="4" id="KW-1185">Reference proteome</keyword>
<comment type="caution">
    <text evidence="3">The sequence shown here is derived from an EMBL/GenBank/DDBJ whole genome shotgun (WGS) entry which is preliminary data.</text>
</comment>
<dbReference type="AlphaFoldDB" id="A0A4V2G7I3"/>
<sequence>MTLRLAPGTAWADALSRATAATPEAFTGDRLRNHLVGAWEDAGQPAPLHSPIDGTRLGARSRLDARTAALAVRDAAEQHRQWAATWLPERRARVQAALEELSAHRDLLALLQVWEIGAPWSQACADVDRALDAAGRSVDQAEHQLKDRDPLPGPVSHLPSWQHPMSVLVQAELAQLLTGNAVIARIPSQGGAVGLTVAHAIMARAGLPVTLLSGCGTELSPVLVRSREIGAVSRPGEQDSGNAWGIWEFSQWDRLVGHLRTGFAYGKQHGAAYRRFVVQRELVDRFLDAYLPVLKTVHFGHPLAVATDGDPLPELDYGPLISADTATELRREVDEAISGGAVPLHRGSPDAGRFLDGQDTSAYVAPTALLVRSGRTERPAGPFGPVDTIVVADTEDELLSELNAPAGTPAASLAVDDEELAGKLARDERASQVTITHFPGNP</sequence>
<dbReference type="EMBL" id="SHKY01000001">
    <property type="protein sequence ID" value="RZU52716.1"/>
    <property type="molecule type" value="Genomic_DNA"/>
</dbReference>
<feature type="domain" description="Aldehyde dehydrogenase" evidence="2">
    <location>
        <begin position="44"/>
        <end position="242"/>
    </location>
</feature>
<dbReference type="Proteomes" id="UP000292564">
    <property type="component" value="Unassembled WGS sequence"/>
</dbReference>
<dbReference type="GO" id="GO:0016620">
    <property type="term" value="F:oxidoreductase activity, acting on the aldehyde or oxo group of donors, NAD or NADP as acceptor"/>
    <property type="evidence" value="ECO:0007669"/>
    <property type="project" value="InterPro"/>
</dbReference>
<dbReference type="InterPro" id="IPR016162">
    <property type="entry name" value="Ald_DH_N"/>
</dbReference>
<dbReference type="PANTHER" id="PTHR11699">
    <property type="entry name" value="ALDEHYDE DEHYDROGENASE-RELATED"/>
    <property type="match status" value="1"/>
</dbReference>
<evidence type="ECO:0000256" key="1">
    <source>
        <dbReference type="ARBA" id="ARBA00023002"/>
    </source>
</evidence>
<feature type="domain" description="Aldehyde dehydrogenase" evidence="2">
    <location>
        <begin position="259"/>
        <end position="436"/>
    </location>
</feature>
<accession>A0A4V2G7I3</accession>
<dbReference type="SUPFAM" id="SSF53720">
    <property type="entry name" value="ALDH-like"/>
    <property type="match status" value="1"/>
</dbReference>
<evidence type="ECO:0000313" key="4">
    <source>
        <dbReference type="Proteomes" id="UP000292564"/>
    </source>
</evidence>
<protein>
    <submittedName>
        <fullName evidence="3">Acyl-CoA reductase-like NAD-dependent aldehyde dehydrogenase</fullName>
    </submittedName>
</protein>
<dbReference type="Gene3D" id="3.40.605.10">
    <property type="entry name" value="Aldehyde Dehydrogenase, Chain A, domain 1"/>
    <property type="match status" value="1"/>
</dbReference>
<proteinExistence type="predicted"/>
<gene>
    <name evidence="3" type="ORF">EV385_4597</name>
</gene>